<sequence>MDPRKLQHPFSLLLAGPSGCGKTFFVMKLIRQCQTHIQPPIQRVIYVYHQYQPVFAQLQQECPVPMELAESLDVVQFDSTVPTLLIVDDHMDNPTMEQRVAEFFIKKCHHGNTSIAYMVQNVFHASKHHRTISLNAHYIWIGKNPRSADQILHLAMQTFPKRHHFLREAYQDATTQPYGYLFLDFKQTTPEEYRVKTHVLDETPTVYVPKVRV</sequence>
<dbReference type="AlphaFoldDB" id="A0ABD0J4U9"/>
<proteinExistence type="predicted"/>
<reference evidence="1 2" key="1">
    <citation type="journal article" date="2023" name="Sci. Data">
        <title>Genome assembly of the Korean intertidal mud-creeper Batillaria attramentaria.</title>
        <authorList>
            <person name="Patra A.K."/>
            <person name="Ho P.T."/>
            <person name="Jun S."/>
            <person name="Lee S.J."/>
            <person name="Kim Y."/>
            <person name="Won Y.J."/>
        </authorList>
    </citation>
    <scope>NUCLEOTIDE SEQUENCE [LARGE SCALE GENOMIC DNA]</scope>
    <source>
        <strain evidence="1">Wonlab-2016</strain>
    </source>
</reference>
<dbReference type="EMBL" id="JACVVK020000646">
    <property type="protein sequence ID" value="KAK7460744.1"/>
    <property type="molecule type" value="Genomic_DNA"/>
</dbReference>
<gene>
    <name evidence="1" type="ORF">BaRGS_00038822</name>
</gene>
<dbReference type="Proteomes" id="UP001519460">
    <property type="component" value="Unassembled WGS sequence"/>
</dbReference>
<accession>A0ABD0J4U9</accession>
<organism evidence="1 2">
    <name type="scientific">Batillaria attramentaria</name>
    <dbReference type="NCBI Taxonomy" id="370345"/>
    <lineage>
        <taxon>Eukaryota</taxon>
        <taxon>Metazoa</taxon>
        <taxon>Spiralia</taxon>
        <taxon>Lophotrochozoa</taxon>
        <taxon>Mollusca</taxon>
        <taxon>Gastropoda</taxon>
        <taxon>Caenogastropoda</taxon>
        <taxon>Sorbeoconcha</taxon>
        <taxon>Cerithioidea</taxon>
        <taxon>Batillariidae</taxon>
        <taxon>Batillaria</taxon>
    </lineage>
</organism>
<dbReference type="InterPro" id="IPR027417">
    <property type="entry name" value="P-loop_NTPase"/>
</dbReference>
<dbReference type="Gene3D" id="3.40.50.300">
    <property type="entry name" value="P-loop containing nucleotide triphosphate hydrolases"/>
    <property type="match status" value="1"/>
</dbReference>
<name>A0ABD0J4U9_9CAEN</name>
<protein>
    <recommendedName>
        <fullName evidence="3">AAA+ ATPase domain-containing protein</fullName>
    </recommendedName>
</protein>
<dbReference type="SUPFAM" id="SSF52540">
    <property type="entry name" value="P-loop containing nucleoside triphosphate hydrolases"/>
    <property type="match status" value="1"/>
</dbReference>
<keyword evidence="2" id="KW-1185">Reference proteome</keyword>
<evidence type="ECO:0000313" key="2">
    <source>
        <dbReference type="Proteomes" id="UP001519460"/>
    </source>
</evidence>
<evidence type="ECO:0008006" key="3">
    <source>
        <dbReference type="Google" id="ProtNLM"/>
    </source>
</evidence>
<evidence type="ECO:0000313" key="1">
    <source>
        <dbReference type="EMBL" id="KAK7460744.1"/>
    </source>
</evidence>
<comment type="caution">
    <text evidence="1">The sequence shown here is derived from an EMBL/GenBank/DDBJ whole genome shotgun (WGS) entry which is preliminary data.</text>
</comment>